<organism evidence="2 3">
    <name type="scientific">Cuscuta epithymum</name>
    <dbReference type="NCBI Taxonomy" id="186058"/>
    <lineage>
        <taxon>Eukaryota</taxon>
        <taxon>Viridiplantae</taxon>
        <taxon>Streptophyta</taxon>
        <taxon>Embryophyta</taxon>
        <taxon>Tracheophyta</taxon>
        <taxon>Spermatophyta</taxon>
        <taxon>Magnoliopsida</taxon>
        <taxon>eudicotyledons</taxon>
        <taxon>Gunneridae</taxon>
        <taxon>Pentapetalae</taxon>
        <taxon>asterids</taxon>
        <taxon>lamiids</taxon>
        <taxon>Solanales</taxon>
        <taxon>Convolvulaceae</taxon>
        <taxon>Cuscuteae</taxon>
        <taxon>Cuscuta</taxon>
        <taxon>Cuscuta subgen. Cuscuta</taxon>
    </lineage>
</organism>
<protein>
    <recommendedName>
        <fullName evidence="1">DUF7769 domain-containing protein</fullName>
    </recommendedName>
</protein>
<gene>
    <name evidence="2" type="ORF">CEPIT_LOCUS10607</name>
</gene>
<dbReference type="InterPro" id="IPR056671">
    <property type="entry name" value="DUF7769"/>
</dbReference>
<dbReference type="Proteomes" id="UP001152523">
    <property type="component" value="Unassembled WGS sequence"/>
</dbReference>
<evidence type="ECO:0000313" key="3">
    <source>
        <dbReference type="Proteomes" id="UP001152523"/>
    </source>
</evidence>
<sequence length="250" mass="27820">MTTPPFQDSAYFIAPEEMMLIEHNISEQGAGEMDSEAVDPTPNSNGFVPAKKYVLLTNPQRKSIAEELLAKSSACSLTKVLSCKRGVLKEVANSHNVSSKTIGRIWATTKLQVQQGLPLNTDHKRTGKCGKKSVPIDIEAIRAITKSKRTTLRSLTACLNLSVSKVHNLLSDGTIRSHTNAIKPALSDKNNLERLKWSMCHIIPRTVDEPPQFSNMFNVIHVDEKWFFMSQITTLLSFSLRGRTSQKLSK</sequence>
<dbReference type="Pfam" id="PF24964">
    <property type="entry name" value="DUF7769"/>
    <property type="match status" value="1"/>
</dbReference>
<dbReference type="EMBL" id="CAMAPF010000060">
    <property type="protein sequence ID" value="CAH9088839.1"/>
    <property type="molecule type" value="Genomic_DNA"/>
</dbReference>
<keyword evidence="3" id="KW-1185">Reference proteome</keyword>
<name>A0AAV0CZS4_9ASTE</name>
<reference evidence="2" key="1">
    <citation type="submission" date="2022-07" db="EMBL/GenBank/DDBJ databases">
        <authorList>
            <person name="Macas J."/>
            <person name="Novak P."/>
            <person name="Neumann P."/>
        </authorList>
    </citation>
    <scope>NUCLEOTIDE SEQUENCE</scope>
</reference>
<proteinExistence type="predicted"/>
<dbReference type="PANTHER" id="PTHR33889">
    <property type="entry name" value="OS04G0681850 PROTEIN"/>
    <property type="match status" value="1"/>
</dbReference>
<accession>A0AAV0CZS4</accession>
<dbReference type="AlphaFoldDB" id="A0AAV0CZS4"/>
<dbReference type="PANTHER" id="PTHR33889:SF7">
    <property type="entry name" value="OS04G0681850 PROTEIN"/>
    <property type="match status" value="1"/>
</dbReference>
<evidence type="ECO:0000259" key="1">
    <source>
        <dbReference type="Pfam" id="PF24964"/>
    </source>
</evidence>
<comment type="caution">
    <text evidence="2">The sequence shown here is derived from an EMBL/GenBank/DDBJ whole genome shotgun (WGS) entry which is preliminary data.</text>
</comment>
<evidence type="ECO:0000313" key="2">
    <source>
        <dbReference type="EMBL" id="CAH9088839.1"/>
    </source>
</evidence>
<feature type="domain" description="DUF7769" evidence="1">
    <location>
        <begin position="56"/>
        <end position="116"/>
    </location>
</feature>